<comment type="caution">
    <text evidence="1">The sequence shown here is derived from an EMBL/GenBank/DDBJ whole genome shotgun (WGS) entry which is preliminary data.</text>
</comment>
<dbReference type="EMBL" id="PFEC01000020">
    <property type="protein sequence ID" value="PJE62081.1"/>
    <property type="molecule type" value="Genomic_DNA"/>
</dbReference>
<dbReference type="Gene3D" id="2.150.10.10">
    <property type="entry name" value="Serralysin-like metalloprotease, C-terminal"/>
    <property type="match status" value="1"/>
</dbReference>
<evidence type="ECO:0000313" key="1">
    <source>
        <dbReference type="EMBL" id="PJE62081.1"/>
    </source>
</evidence>
<dbReference type="Proteomes" id="UP000230222">
    <property type="component" value="Unassembled WGS sequence"/>
</dbReference>
<organism evidence="1 2">
    <name type="scientific">Candidatus Roizmanbacteria bacterium CG10_big_fil_rev_8_21_14_0_10_39_12</name>
    <dbReference type="NCBI Taxonomy" id="1974852"/>
    <lineage>
        <taxon>Bacteria</taxon>
        <taxon>Candidatus Roizmaniibacteriota</taxon>
    </lineage>
</organism>
<accession>A0A2M8KQ91</accession>
<dbReference type="AlphaFoldDB" id="A0A2M8KQ91"/>
<reference evidence="2" key="1">
    <citation type="submission" date="2017-09" db="EMBL/GenBank/DDBJ databases">
        <title>Depth-based differentiation of microbial function through sediment-hosted aquifers and enrichment of novel symbionts in the deep terrestrial subsurface.</title>
        <authorList>
            <person name="Probst A.J."/>
            <person name="Ladd B."/>
            <person name="Jarett J.K."/>
            <person name="Geller-Mcgrath D.E."/>
            <person name="Sieber C.M.K."/>
            <person name="Emerson J.B."/>
            <person name="Anantharaman K."/>
            <person name="Thomas B.C."/>
            <person name="Malmstrom R."/>
            <person name="Stieglmeier M."/>
            <person name="Klingl A."/>
            <person name="Woyke T."/>
            <person name="Ryan C.M."/>
            <person name="Banfield J.F."/>
        </authorList>
    </citation>
    <scope>NUCLEOTIDE SEQUENCE [LARGE SCALE GENOMIC DNA]</scope>
</reference>
<protein>
    <recommendedName>
        <fullName evidence="3">Trimeric autotransporter adhesin YadA-like head domain-containing protein</fullName>
    </recommendedName>
</protein>
<evidence type="ECO:0000313" key="2">
    <source>
        <dbReference type="Proteomes" id="UP000230222"/>
    </source>
</evidence>
<evidence type="ECO:0008006" key="3">
    <source>
        <dbReference type="Google" id="ProtNLM"/>
    </source>
</evidence>
<sequence length="418" mass="42947">MKKIKTIIVIFIISLSFVFGACKVFASSIIGNPLQTDGYLSVGTSDTNAKVNVYSTGEQMRLGYDSDNYNSFTTDSFGNFTIAPSSGGIWKVFNDPISPYYVAGYSGNAIIGDNKWGSAILSGGHANDGAFGPNTINNNVLSVIVGGEGNKIDWSGPSASGSANFIGGGAGNIIEKNPFYSVIVGGLNNKVTSSTNDGPFADFIGGGEDNIIDSHTGSHNFIGGGKSNRIYGAGYAAIVGGLSNTAWTYSFVGGGSGNTAGGTSASYAIVGGGQNNSATADYSMVLGGLSNTASGQYSFASGRRAKAIHDGAFIWADSNDFDFSSTIANETAIRATGGISFVTAIDGSGSATKTFSVDTSGNFTIPGGLALQTTDAKPTCDVTNRGLKWYTQSGAGVKDALEICAKDAGDTYAWRTIY</sequence>
<dbReference type="InterPro" id="IPR011049">
    <property type="entry name" value="Serralysin-like_metalloprot_C"/>
</dbReference>
<gene>
    <name evidence="1" type="ORF">COU87_01175</name>
</gene>
<proteinExistence type="predicted"/>
<dbReference type="PROSITE" id="PS51257">
    <property type="entry name" value="PROKAR_LIPOPROTEIN"/>
    <property type="match status" value="1"/>
</dbReference>
<name>A0A2M8KQ91_9BACT</name>